<reference evidence="6" key="1">
    <citation type="submission" date="2006-05" db="EMBL/GenBank/DDBJ databases">
        <title>Annotation of the draft genome assembly of Desulfuromonas acetoxidans DSM 684.</title>
        <authorList>
            <consortium name="US DOE Joint Genome Institute (JGI-ORNL)"/>
            <person name="Larimer F."/>
            <person name="Land M."/>
            <person name="Hauser L."/>
        </authorList>
    </citation>
    <scope>NUCLEOTIDE SEQUENCE [LARGE SCALE GENOMIC DNA]</scope>
    <source>
        <strain evidence="6">DSM 684</strain>
    </source>
</reference>
<evidence type="ECO:0008006" key="8">
    <source>
        <dbReference type="Google" id="ProtNLM"/>
    </source>
</evidence>
<reference evidence="6" key="2">
    <citation type="submission" date="2006-05" db="EMBL/GenBank/DDBJ databases">
        <title>Sequencing of the draft genome and assembly of Desulfuromonas acetoxidans DSM 684.</title>
        <authorList>
            <consortium name="US DOE Joint Genome Institute (JGI-PGF)"/>
            <person name="Copeland A."/>
            <person name="Lucas S."/>
            <person name="Lapidus A."/>
            <person name="Barry K."/>
            <person name="Detter J.C."/>
            <person name="Glavina del Rio T."/>
            <person name="Hammon N."/>
            <person name="Israni S."/>
            <person name="Dalin E."/>
            <person name="Tice H."/>
            <person name="Bruce D."/>
            <person name="Pitluck S."/>
            <person name="Richardson P."/>
        </authorList>
    </citation>
    <scope>NUCLEOTIDE SEQUENCE [LARGE SCALE GENOMIC DNA]</scope>
    <source>
        <strain evidence="6">DSM 684</strain>
    </source>
</reference>
<dbReference type="AlphaFoldDB" id="Q1K0J6"/>
<dbReference type="EMBL" id="AAEW02000007">
    <property type="protein sequence ID" value="EAT15945.1"/>
    <property type="molecule type" value="Genomic_DNA"/>
</dbReference>
<comment type="caution">
    <text evidence="6">The sequence shown here is derived from an EMBL/GenBank/DDBJ whole genome shotgun (WGS) entry which is preliminary data.</text>
</comment>
<dbReference type="GO" id="GO:0012505">
    <property type="term" value="C:endomembrane system"/>
    <property type="evidence" value="ECO:0007669"/>
    <property type="project" value="UniProtKB-SubCell"/>
</dbReference>
<evidence type="ECO:0000256" key="5">
    <source>
        <dbReference type="SAM" id="Phobius"/>
    </source>
</evidence>
<accession>Q1K0J6</accession>
<comment type="subcellular location">
    <subcellularLocation>
        <location evidence="1">Endomembrane system</location>
        <topology evidence="1">Multi-pass membrane protein</topology>
    </subcellularLocation>
</comment>
<protein>
    <recommendedName>
        <fullName evidence="8">Isoprenylcysteine carboxyl methyltransferase</fullName>
    </recommendedName>
</protein>
<evidence type="ECO:0000256" key="2">
    <source>
        <dbReference type="ARBA" id="ARBA00022692"/>
    </source>
</evidence>
<evidence type="ECO:0000256" key="4">
    <source>
        <dbReference type="ARBA" id="ARBA00023136"/>
    </source>
</evidence>
<proteinExistence type="predicted"/>
<feature type="transmembrane region" description="Helical" evidence="5">
    <location>
        <begin position="58"/>
        <end position="78"/>
    </location>
</feature>
<evidence type="ECO:0000256" key="3">
    <source>
        <dbReference type="ARBA" id="ARBA00022989"/>
    </source>
</evidence>
<dbReference type="Pfam" id="PF04191">
    <property type="entry name" value="PEMT"/>
    <property type="match status" value="1"/>
</dbReference>
<dbReference type="PANTHER" id="PTHR12714">
    <property type="entry name" value="PROTEIN-S ISOPRENYLCYSTEINE O-METHYLTRANSFERASE"/>
    <property type="match status" value="1"/>
</dbReference>
<gene>
    <name evidence="6" type="ORF">Dace_2245</name>
</gene>
<dbReference type="GO" id="GO:0016740">
    <property type="term" value="F:transferase activity"/>
    <property type="evidence" value="ECO:0007669"/>
    <property type="project" value="UniProtKB-ARBA"/>
</dbReference>
<dbReference type="InterPro" id="IPR007318">
    <property type="entry name" value="Phopholipid_MeTrfase"/>
</dbReference>
<keyword evidence="2 5" id="KW-0812">Transmembrane</keyword>
<sequence>MSSLTFPCLDYIGIMSKIFNSFFCWHKGVFVRTSFFILISLILLWVSRRPLRNFRSHGFYRFFAFEGVVALVLINHPYWFDEPFVLRQLISWMLLFCSVGFVIHGVQLLRIVGGRGDRHDMPENLAFENTVTLVEVGLYRFIRHPMYASLLLLAWGALLKHPVPLTVALAVSTTLFLVATAKVEERENLRFFGAQYQDYCRRSKMFIPFVF</sequence>
<feature type="transmembrane region" description="Helical" evidence="5">
    <location>
        <begin position="29"/>
        <end position="46"/>
    </location>
</feature>
<evidence type="ECO:0000313" key="7">
    <source>
        <dbReference type="Proteomes" id="UP000005695"/>
    </source>
</evidence>
<dbReference type="PANTHER" id="PTHR12714:SF9">
    <property type="entry name" value="PROTEIN-S-ISOPRENYLCYSTEINE O-METHYLTRANSFERASE"/>
    <property type="match status" value="1"/>
</dbReference>
<name>Q1K0J6_DESA6</name>
<organism evidence="6 7">
    <name type="scientific">Desulfuromonas acetoxidans (strain DSM 684 / 11070)</name>
    <dbReference type="NCBI Taxonomy" id="281689"/>
    <lineage>
        <taxon>Bacteria</taxon>
        <taxon>Pseudomonadati</taxon>
        <taxon>Thermodesulfobacteriota</taxon>
        <taxon>Desulfuromonadia</taxon>
        <taxon>Desulfuromonadales</taxon>
        <taxon>Desulfuromonadaceae</taxon>
        <taxon>Desulfuromonas</taxon>
    </lineage>
</organism>
<dbReference type="Proteomes" id="UP000005695">
    <property type="component" value="Unassembled WGS sequence"/>
</dbReference>
<evidence type="ECO:0000313" key="6">
    <source>
        <dbReference type="EMBL" id="EAT15945.1"/>
    </source>
</evidence>
<keyword evidence="4 5" id="KW-0472">Membrane</keyword>
<keyword evidence="3 5" id="KW-1133">Transmembrane helix</keyword>
<feature type="transmembrane region" description="Helical" evidence="5">
    <location>
        <begin position="90"/>
        <end position="113"/>
    </location>
</feature>
<keyword evidence="7" id="KW-1185">Reference proteome</keyword>
<dbReference type="Gene3D" id="1.20.120.1630">
    <property type="match status" value="1"/>
</dbReference>
<evidence type="ECO:0000256" key="1">
    <source>
        <dbReference type="ARBA" id="ARBA00004127"/>
    </source>
</evidence>